<feature type="compositionally biased region" description="Low complexity" evidence="1">
    <location>
        <begin position="82"/>
        <end position="91"/>
    </location>
</feature>
<feature type="compositionally biased region" description="Basic and acidic residues" evidence="1">
    <location>
        <begin position="261"/>
        <end position="274"/>
    </location>
</feature>
<dbReference type="GeneID" id="39990731"/>
<feature type="compositionally biased region" description="Basic and acidic residues" evidence="1">
    <location>
        <begin position="155"/>
        <end position="181"/>
    </location>
</feature>
<feature type="compositionally biased region" description="Basic and acidic residues" evidence="1">
    <location>
        <begin position="222"/>
        <end position="237"/>
    </location>
</feature>
<proteinExistence type="predicted"/>
<dbReference type="Proteomes" id="UP000192257">
    <property type="component" value="Unassembled WGS sequence"/>
</dbReference>
<feature type="region of interest" description="Disordered" evidence="1">
    <location>
        <begin position="73"/>
        <end position="363"/>
    </location>
</feature>
<feature type="compositionally biased region" description="Polar residues" evidence="1">
    <location>
        <begin position="275"/>
        <end position="323"/>
    </location>
</feature>
<organism evidence="2 3">
    <name type="scientific">Trypanosoma theileri</name>
    <dbReference type="NCBI Taxonomy" id="67003"/>
    <lineage>
        <taxon>Eukaryota</taxon>
        <taxon>Discoba</taxon>
        <taxon>Euglenozoa</taxon>
        <taxon>Kinetoplastea</taxon>
        <taxon>Metakinetoplastina</taxon>
        <taxon>Trypanosomatida</taxon>
        <taxon>Trypanosomatidae</taxon>
        <taxon>Trypanosoma</taxon>
    </lineage>
</organism>
<feature type="compositionally biased region" description="Low complexity" evidence="1">
    <location>
        <begin position="329"/>
        <end position="363"/>
    </location>
</feature>
<sequence>MPHNNVGLQPAIPGYNGKPGIPPVVKMPPVQSPPVVGVPLGPQHASHCASAGPQGLCGTPGVPGSCPVVGVPGSHAHPHTHPSPLLSPPNHGAAGRPAAPDPHGLAGSHGSHGMTLSTHLDGGAVSLPGGGVGPASNKEEKPPIIAKSNPNQVNEGEKDKKLKGPKGKLNDRLQGHNHGNENQEETVVSPPLPLQGVSINQPSQLTEQAEGTQKQPVPSNSGERRTEGQQEQIKETTHGPQQENHNTEPNATGTTSTESHVTADSKPHPTRDSQQHSAETTQSGLSTGDSNTLNNTSTEPNSTTDNVTKAENKSTNGVNTVGASSEGKATANTTSVTLNTTSNEDSTSPATTTNTIPPITGISNNTIMPNLRGDADSSSSSISSSVWMRVPLLIVVTLACILVC</sequence>
<feature type="compositionally biased region" description="Polar residues" evidence="1">
    <location>
        <begin position="238"/>
        <end position="260"/>
    </location>
</feature>
<dbReference type="RefSeq" id="XP_028877753.1">
    <property type="nucleotide sequence ID" value="XM_029030951.1"/>
</dbReference>
<gene>
    <name evidence="2" type="ORF">TM35_000601180</name>
</gene>
<dbReference type="AlphaFoldDB" id="A0A1X0NG97"/>
<protein>
    <submittedName>
        <fullName evidence="2">Uncharacterized protein</fullName>
    </submittedName>
</protein>
<evidence type="ECO:0000256" key="1">
    <source>
        <dbReference type="SAM" id="MobiDB-lite"/>
    </source>
</evidence>
<evidence type="ECO:0000313" key="2">
    <source>
        <dbReference type="EMBL" id="ORC83687.1"/>
    </source>
</evidence>
<accession>A0A1X0NG97</accession>
<keyword evidence="3" id="KW-1185">Reference proteome</keyword>
<dbReference type="VEuPathDB" id="TriTrypDB:TM35_000601180"/>
<feature type="compositionally biased region" description="Polar residues" evidence="1">
    <location>
        <begin position="197"/>
        <end position="221"/>
    </location>
</feature>
<reference evidence="2 3" key="1">
    <citation type="submission" date="2017-03" db="EMBL/GenBank/DDBJ databases">
        <title>An alternative strategy for trypanosome survival in the mammalian bloodstream revealed through genome and transcriptome analysis of the ubiquitous bovine parasite Trypanosoma (Megatrypanum) theileri.</title>
        <authorList>
            <person name="Kelly S."/>
            <person name="Ivens A."/>
            <person name="Mott A."/>
            <person name="O'Neill E."/>
            <person name="Emms D."/>
            <person name="Macleod O."/>
            <person name="Voorheis P."/>
            <person name="Matthews J."/>
            <person name="Matthews K."/>
            <person name="Carrington M."/>
        </authorList>
    </citation>
    <scope>NUCLEOTIDE SEQUENCE [LARGE SCALE GENOMIC DNA]</scope>
    <source>
        <strain evidence="2">Edinburgh</strain>
    </source>
</reference>
<dbReference type="EMBL" id="NBCO01000060">
    <property type="protein sequence ID" value="ORC83687.1"/>
    <property type="molecule type" value="Genomic_DNA"/>
</dbReference>
<evidence type="ECO:0000313" key="3">
    <source>
        <dbReference type="Proteomes" id="UP000192257"/>
    </source>
</evidence>
<comment type="caution">
    <text evidence="2">The sequence shown here is derived from an EMBL/GenBank/DDBJ whole genome shotgun (WGS) entry which is preliminary data.</text>
</comment>
<name>A0A1X0NG97_9TRYP</name>